<dbReference type="AlphaFoldDB" id="A0A1I4U5G0"/>
<proteinExistence type="predicted"/>
<dbReference type="Proteomes" id="UP000183287">
    <property type="component" value="Unassembled WGS sequence"/>
</dbReference>
<dbReference type="EMBL" id="FOUB01000059">
    <property type="protein sequence ID" value="SFM84090.1"/>
    <property type="molecule type" value="Genomic_DNA"/>
</dbReference>
<reference evidence="2" key="1">
    <citation type="submission" date="2016-10" db="EMBL/GenBank/DDBJ databases">
        <authorList>
            <person name="Varghese N."/>
            <person name="Submissions S."/>
        </authorList>
    </citation>
    <scope>NUCLEOTIDE SEQUENCE [LARGE SCALE GENOMIC DNA]</scope>
    <source>
        <strain evidence="2">Nm44</strain>
    </source>
</reference>
<dbReference type="SUPFAM" id="SSF52200">
    <property type="entry name" value="Toll/Interleukin receptor TIR domain"/>
    <property type="match status" value="1"/>
</dbReference>
<sequence length="200" mass="22800">MLLSESYAKKQWTSHERKAAQARAFTENREYILPLRLDDTKIDGILDTTGYIDYRKVHLEKVIDLIVKKIYQYNRDNGITYEIVKVEDVFQKQAIGVNRGRPITDKDMTTECPACGTMQLLSEASLSLDEDDTIYTCKNGCQPIVVVSRPGLVAWPGRGYRLGEHAIRNTRNIYVKTENMRVPMIINASKAALMKLRPSS</sequence>
<name>A0A1I4U5G0_9PROT</name>
<evidence type="ECO:0008006" key="3">
    <source>
        <dbReference type="Google" id="ProtNLM"/>
    </source>
</evidence>
<organism evidence="1 2">
    <name type="scientific">Nitrosomonas communis</name>
    <dbReference type="NCBI Taxonomy" id="44574"/>
    <lineage>
        <taxon>Bacteria</taxon>
        <taxon>Pseudomonadati</taxon>
        <taxon>Pseudomonadota</taxon>
        <taxon>Betaproteobacteria</taxon>
        <taxon>Nitrosomonadales</taxon>
        <taxon>Nitrosomonadaceae</taxon>
        <taxon>Nitrosomonas</taxon>
    </lineage>
</organism>
<dbReference type="Gene3D" id="3.40.50.10140">
    <property type="entry name" value="Toll/interleukin-1 receptor homology (TIR) domain"/>
    <property type="match status" value="1"/>
</dbReference>
<accession>A0A1I4U5G0</accession>
<evidence type="ECO:0000313" key="1">
    <source>
        <dbReference type="EMBL" id="SFM84090.1"/>
    </source>
</evidence>
<dbReference type="GO" id="GO:0007165">
    <property type="term" value="P:signal transduction"/>
    <property type="evidence" value="ECO:0007669"/>
    <property type="project" value="InterPro"/>
</dbReference>
<gene>
    <name evidence="1" type="ORF">SAMN05421863_105921</name>
</gene>
<evidence type="ECO:0000313" key="2">
    <source>
        <dbReference type="Proteomes" id="UP000183287"/>
    </source>
</evidence>
<protein>
    <recommendedName>
        <fullName evidence="3">TIR domain-containing protein</fullName>
    </recommendedName>
</protein>
<keyword evidence="2" id="KW-1185">Reference proteome</keyword>
<dbReference type="InterPro" id="IPR035897">
    <property type="entry name" value="Toll_tir_struct_dom_sf"/>
</dbReference>